<dbReference type="Proteomes" id="UP000613580">
    <property type="component" value="Unassembled WGS sequence"/>
</dbReference>
<protein>
    <recommendedName>
        <fullName evidence="3">Type II toxin-antitoxin system HicA family toxin</fullName>
    </recommendedName>
</protein>
<accession>A0A8H6W4K6</accession>
<comment type="caution">
    <text evidence="1">The sequence shown here is derived from an EMBL/GenBank/DDBJ whole genome shotgun (WGS) entry which is preliminary data.</text>
</comment>
<proteinExistence type="predicted"/>
<dbReference type="GO" id="GO:0003729">
    <property type="term" value="F:mRNA binding"/>
    <property type="evidence" value="ECO:0007669"/>
    <property type="project" value="InterPro"/>
</dbReference>
<dbReference type="PANTHER" id="PTHR40788:SF1">
    <property type="entry name" value="IPA PROTEIN"/>
    <property type="match status" value="1"/>
</dbReference>
<evidence type="ECO:0000313" key="2">
    <source>
        <dbReference type="Proteomes" id="UP000613580"/>
    </source>
</evidence>
<dbReference type="InterPro" id="IPR012933">
    <property type="entry name" value="HicA_mRNA_interferase"/>
</dbReference>
<dbReference type="Pfam" id="PF07927">
    <property type="entry name" value="HicA_toxin"/>
    <property type="match status" value="1"/>
</dbReference>
<keyword evidence="2" id="KW-1185">Reference proteome</keyword>
<dbReference type="AlphaFoldDB" id="A0A8H6W4K6"/>
<reference evidence="1" key="1">
    <citation type="submission" date="2020-05" db="EMBL/GenBank/DDBJ databases">
        <title>Mycena genomes resolve the evolution of fungal bioluminescence.</title>
        <authorList>
            <person name="Tsai I.J."/>
        </authorList>
    </citation>
    <scope>NUCLEOTIDE SEQUENCE</scope>
    <source>
        <strain evidence="1">110903Hualien_Pintung</strain>
    </source>
</reference>
<evidence type="ECO:0008006" key="3">
    <source>
        <dbReference type="Google" id="ProtNLM"/>
    </source>
</evidence>
<dbReference type="EMBL" id="JACAZE010000010">
    <property type="protein sequence ID" value="KAF7305489.1"/>
    <property type="molecule type" value="Genomic_DNA"/>
</dbReference>
<gene>
    <name evidence="1" type="ORF">HMN09_00801700</name>
</gene>
<name>A0A8H6W4K6_MYCCL</name>
<organism evidence="1 2">
    <name type="scientific">Mycena chlorophos</name>
    <name type="common">Agaric fungus</name>
    <name type="synonym">Agaricus chlorophos</name>
    <dbReference type="NCBI Taxonomy" id="658473"/>
    <lineage>
        <taxon>Eukaryota</taxon>
        <taxon>Fungi</taxon>
        <taxon>Dikarya</taxon>
        <taxon>Basidiomycota</taxon>
        <taxon>Agaricomycotina</taxon>
        <taxon>Agaricomycetes</taxon>
        <taxon>Agaricomycetidae</taxon>
        <taxon>Agaricales</taxon>
        <taxon>Marasmiineae</taxon>
        <taxon>Mycenaceae</taxon>
        <taxon>Mycena</taxon>
    </lineage>
</organism>
<dbReference type="OrthoDB" id="2922289at2759"/>
<dbReference type="PANTHER" id="PTHR40788">
    <property type="entry name" value="CLR5 DOMAIN-CONTAINING PROTEIN-RELATED"/>
    <property type="match status" value="1"/>
</dbReference>
<evidence type="ECO:0000313" key="1">
    <source>
        <dbReference type="EMBL" id="KAF7305489.1"/>
    </source>
</evidence>
<sequence>MNSDDQLTFSKRAKEWHGTPFTVRWIDNTVKALTVSPGKEQFERWVVDKYRPQAGVAVITACNRRVPRSSKTPTPTAPVKTLVERNTFMFRAAAAHYGVTSDGIRMWHEYASEMNLFQPERTGNPPRRGKETSGMWMALLDGHKLPIIDLDYSRRTAIAEFDKARDALERWRTDPKLFWDDIFTRSKSIIPSPEILGMDPRIRQRVAIDDAFRTRLYFLQKSHMAWKAAAELFEELAARGLNTPAAIERAYQREPALVWRFVAVIERNSALTRKMWANFQQLLAASKYYGPLLKPSRGTDGIARITSNNVAIQALGKTFTPMDDIVVQTAISLTPSPVGFFQRVEDSIDKKEREKFSAEEFEAMGDIAAANEFNSQFMRTEFGMRLFSHAARLEKDPSTDRALMLSTVCFIDPAKLSPSPPAYWDRVGEASRCARAQNLTWSETMWQKSIEELLIFFQNVAGPMALASSDNVAPLMPVEMFNDIWKKLDEAMWDSAAALDRRGEQGRVAREYGLWNPSDRNRPKATRHLFWELEMQATRGDPVQPKTTPAAVPQVYEQTIPVSQTTAQSGHAFASSKEVTKAKVKTRGDAAPTPVEVEVAAEEEPVVLPQRLPSEFKLGKKTLKLFHRVLEPPEDDEKDDAPTKGQVKWGDFETAMKRIGFEIVQTAGSSVRFEPPAATARPITFHRPHPDAILSPHAIKWLGARLKRTYGWTTATFQRVEGE</sequence>